<dbReference type="PANTHER" id="PTHR30083:SF0">
    <property type="entry name" value="3'-PHOSPHOADENOSINE 5'-PHOSPHOSULFATE SULFOTRANSFERASE (PAPS REDUCTASE)_FAD SYNTHETASE"/>
    <property type="match status" value="1"/>
</dbReference>
<keyword evidence="1" id="KW-0436">Ligase</keyword>
<dbReference type="Gene3D" id="3.40.50.620">
    <property type="entry name" value="HUPs"/>
    <property type="match status" value="1"/>
</dbReference>
<dbReference type="SUPFAM" id="SSF52402">
    <property type="entry name" value="Adenine nucleotide alpha hydrolases-like"/>
    <property type="match status" value="1"/>
</dbReference>
<dbReference type="EC" id="6.3.4.19" evidence="1"/>
<gene>
    <name evidence="1" type="primary">tilS_1</name>
    <name evidence="1" type="ORF">CILFYP12_00165</name>
</gene>
<dbReference type="Pfam" id="PF01507">
    <property type="entry name" value="PAPS_reduct"/>
    <property type="match status" value="1"/>
</dbReference>
<dbReference type="InterPro" id="IPR002500">
    <property type="entry name" value="PAPS_reduct_dom"/>
</dbReference>
<organism evidence="1">
    <name type="scientific">Clostridium innocuum</name>
    <dbReference type="NCBI Taxonomy" id="1522"/>
    <lineage>
        <taxon>Bacteria</taxon>
        <taxon>Bacillati</taxon>
        <taxon>Bacillota</taxon>
        <taxon>Clostridia</taxon>
        <taxon>Eubacteriales</taxon>
        <taxon>Clostridiaceae</taxon>
        <taxon>Clostridium</taxon>
    </lineage>
</organism>
<dbReference type="GO" id="GO:0032267">
    <property type="term" value="F:tRNA(Ile)-lysidine synthase activity"/>
    <property type="evidence" value="ECO:0007669"/>
    <property type="project" value="UniProtKB-EC"/>
</dbReference>
<dbReference type="InterPro" id="IPR014729">
    <property type="entry name" value="Rossmann-like_a/b/a_fold"/>
</dbReference>
<protein>
    <submittedName>
        <fullName evidence="1">tRNA(Ile)-lysidine synthase</fullName>
        <ecNumber evidence="1">6.3.4.19</ecNumber>
    </submittedName>
</protein>
<dbReference type="InterPro" id="IPR021845">
    <property type="entry name" value="DUF3440"/>
</dbReference>
<dbReference type="Pfam" id="PF11922">
    <property type="entry name" value="DUF3440"/>
    <property type="match status" value="1"/>
</dbReference>
<dbReference type="PANTHER" id="PTHR30083">
    <property type="entry name" value="TRANSCRIPTIONAL REGULATOR-RELATED"/>
    <property type="match status" value="1"/>
</dbReference>
<reference evidence="1" key="1">
    <citation type="submission" date="2019-11" db="EMBL/GenBank/DDBJ databases">
        <authorList>
            <person name="Feng L."/>
        </authorList>
    </citation>
    <scope>NUCLEOTIDE SEQUENCE</scope>
    <source>
        <strain evidence="1">CinnocuumLFYP12</strain>
    </source>
</reference>
<dbReference type="EMBL" id="CACRTE010000064">
    <property type="protein sequence ID" value="VYT53105.1"/>
    <property type="molecule type" value="Genomic_DNA"/>
</dbReference>
<proteinExistence type="predicted"/>
<dbReference type="GO" id="GO:0071453">
    <property type="term" value="P:cellular response to oxygen levels"/>
    <property type="evidence" value="ECO:0007669"/>
    <property type="project" value="TreeGrafter"/>
</dbReference>
<accession>A0A6N2XFX3</accession>
<dbReference type="AlphaFoldDB" id="A0A6N2XFX3"/>
<name>A0A6N2XFX3_CLOIN</name>
<sequence>MYLRIVLIVVSLTHHQETGRLFITEGVSLHSAVLQKEHAVHIMIKRYLDLNVYEALLERFHFIFQEFDSIYISFSGGKDSGLLLYLLLDFRDWNYPDKTIGVFHQDFEAQYSATTRYVEETFQMLEKRPHVELYWICLPMATRTALSSYEMYWYPWDDKKADSWVRPMPEHDYVFNLTHNPMTTYHYKMHQEDLARQFGRWYRISHNNKKTICLLGIRADESLQRYSGFLNKKYGYKGQCWITHQFKDVWTASPLYDWSVNDIWHAYYRFDYPYNELYDLFYKAGLTVYQMRVASPFQDYAKDSLNLYRVIDPQIWTKLLGRVQGANFTSIYSKTRAMGYRNITLPEGHTWQSYTKFLLATLPKRLQKNYVDKFNKSLKFWHTVGGGLEEETIQELIEHGYHIKRNGISNYTIFKNSRIIFLDKIPDHTDDIKSTKDIPSWKRMCFCILKNDHICRFMGFGLTREQQKKLDYLKDKYRTVEELNDDKKSRI</sequence>
<evidence type="ECO:0000313" key="1">
    <source>
        <dbReference type="EMBL" id="VYT53105.1"/>
    </source>
</evidence>